<organism evidence="2 3">
    <name type="scientific">Streptomyces marokkonensis</name>
    <dbReference type="NCBI Taxonomy" id="324855"/>
    <lineage>
        <taxon>Bacteria</taxon>
        <taxon>Bacillati</taxon>
        <taxon>Actinomycetota</taxon>
        <taxon>Actinomycetes</taxon>
        <taxon>Kitasatosporales</taxon>
        <taxon>Streptomycetaceae</taxon>
        <taxon>Streptomyces</taxon>
    </lineage>
</organism>
<dbReference type="SUPFAM" id="SSF53335">
    <property type="entry name" value="S-adenosyl-L-methionine-dependent methyltransferases"/>
    <property type="match status" value="1"/>
</dbReference>
<protein>
    <recommendedName>
        <fullName evidence="1">Methyltransferase domain-containing protein</fullName>
    </recommendedName>
</protein>
<evidence type="ECO:0000259" key="1">
    <source>
        <dbReference type="Pfam" id="PF13649"/>
    </source>
</evidence>
<dbReference type="InterPro" id="IPR029063">
    <property type="entry name" value="SAM-dependent_MTases_sf"/>
</dbReference>
<evidence type="ECO:0000313" key="3">
    <source>
        <dbReference type="Proteomes" id="UP001500034"/>
    </source>
</evidence>
<dbReference type="Proteomes" id="UP001500034">
    <property type="component" value="Unassembled WGS sequence"/>
</dbReference>
<proteinExistence type="predicted"/>
<dbReference type="PANTHER" id="PTHR42912">
    <property type="entry name" value="METHYLTRANSFERASE"/>
    <property type="match status" value="1"/>
</dbReference>
<dbReference type="EMBL" id="BAABCQ010000029">
    <property type="protein sequence ID" value="GAA3969252.1"/>
    <property type="molecule type" value="Genomic_DNA"/>
</dbReference>
<dbReference type="PANTHER" id="PTHR42912:SF83">
    <property type="entry name" value="METHYLTRANSFERASE TYPE 11 DOMAIN-CONTAINING PROTEIN"/>
    <property type="match status" value="1"/>
</dbReference>
<dbReference type="Gene3D" id="3.40.50.150">
    <property type="entry name" value="Vaccinia Virus protein VP39"/>
    <property type="match status" value="1"/>
</dbReference>
<reference evidence="3" key="1">
    <citation type="journal article" date="2019" name="Int. J. Syst. Evol. Microbiol.">
        <title>The Global Catalogue of Microorganisms (GCM) 10K type strain sequencing project: providing services to taxonomists for standard genome sequencing and annotation.</title>
        <authorList>
            <consortium name="The Broad Institute Genomics Platform"/>
            <consortium name="The Broad Institute Genome Sequencing Center for Infectious Disease"/>
            <person name="Wu L."/>
            <person name="Ma J."/>
        </authorList>
    </citation>
    <scope>NUCLEOTIDE SEQUENCE [LARGE SCALE GENOMIC DNA]</scope>
    <source>
        <strain evidence="3">JCM 17027</strain>
    </source>
</reference>
<name>A0ABP7PPW8_9ACTN</name>
<dbReference type="InterPro" id="IPR041698">
    <property type="entry name" value="Methyltransf_25"/>
</dbReference>
<evidence type="ECO:0000313" key="2">
    <source>
        <dbReference type="EMBL" id="GAA3969252.1"/>
    </source>
</evidence>
<dbReference type="InterPro" id="IPR050508">
    <property type="entry name" value="Methyltransf_Superfamily"/>
</dbReference>
<dbReference type="Pfam" id="PF13649">
    <property type="entry name" value="Methyltransf_25"/>
    <property type="match status" value="1"/>
</dbReference>
<accession>A0ABP7PPW8</accession>
<feature type="domain" description="Methyltransferase" evidence="1">
    <location>
        <begin position="56"/>
        <end position="148"/>
    </location>
</feature>
<dbReference type="CDD" id="cd02440">
    <property type="entry name" value="AdoMet_MTases"/>
    <property type="match status" value="1"/>
</dbReference>
<keyword evidence="3" id="KW-1185">Reference proteome</keyword>
<sequence>MSVEELTPTDPYANLAASYDRLAEWAITEQQESARGHMADFLQAFWETGTGPVHRVLEICCGTGLMLSELTRRGYAVTGLDRSPAMLAQARRRLGEDTTLLRSELPDIPAEAGRFDAVISAAGGFNYLSESQIDATLAAVARLLPPGGTFVFDVYGPGFYDKIFDPSAPRVMALEMEDTSYIWTFTTAAGSAHFDMAYSQFHRAGDGPGDGPGDRAGAGESWVRTRDLHRFYRLPHDTARRLAARHGFAGVEVHDNYTSALSGPHTLYDTWTLTRGTA</sequence>
<dbReference type="RefSeq" id="WP_345591214.1">
    <property type="nucleotide sequence ID" value="NZ_BAABCQ010000029.1"/>
</dbReference>
<gene>
    <name evidence="2" type="ORF">GCM10022384_20640</name>
</gene>
<comment type="caution">
    <text evidence="2">The sequence shown here is derived from an EMBL/GenBank/DDBJ whole genome shotgun (WGS) entry which is preliminary data.</text>
</comment>